<keyword evidence="3 8" id="KW-0547">Nucleotide-binding</keyword>
<protein>
    <recommendedName>
        <fullName evidence="2">non-specific serine/threonine protein kinase</fullName>
        <ecNumber evidence="2">2.7.11.1</ecNumber>
    </recommendedName>
    <alternativeName>
        <fullName evidence="5">Doublecortin-like and CAM kinase-like protein</fullName>
    </alternativeName>
</protein>
<evidence type="ECO:0000256" key="5">
    <source>
        <dbReference type="ARBA" id="ARBA00031092"/>
    </source>
</evidence>
<evidence type="ECO:0000256" key="3">
    <source>
        <dbReference type="ARBA" id="ARBA00022741"/>
    </source>
</evidence>
<dbReference type="SMART" id="SM00537">
    <property type="entry name" value="DCX"/>
    <property type="match status" value="2"/>
</dbReference>
<dbReference type="PROSITE" id="PS50309">
    <property type="entry name" value="DC"/>
    <property type="match status" value="2"/>
</dbReference>
<evidence type="ECO:0000259" key="11">
    <source>
        <dbReference type="PROSITE" id="PS50309"/>
    </source>
</evidence>
<dbReference type="InterPro" id="IPR003533">
    <property type="entry name" value="Doublecortin_dom"/>
</dbReference>
<sequence>MSSPECGVLASRGWTGGLSLSIPATEATHTKDNDPCTDNDNYNNATITNMDNSNNKMADSITSTDNSNRKTSSTNTISIENPYKATSNMSESAMTVSSASSQGNTAASNTGSAVGGTVRRGRASPAPVNRVPLVRQSEERRAKRCRFYRNGDRWFPGALLAVSTDRHRTWEALLVDVTRLLEHPLHLAAGVRFVFTLEGNKIDIIEELVDSGEYVASSNDAFKTIEYRAARLPQWRLHTRRREALHVPSSSRTTTAITPTFDDFNNLRPRLVTVLRNGQRPRKAVRVLLNRKTARALDQVMEDLSVSLKLDTGAVRKIYTLDGRQISSLKELFQDDDVFIACGLERCSRDDFYLDNEESRCIQLLLKGHGLPGVKKRMPSPKLRGRAISPLHSIDQTGSLPRASRLSRESPSSHRPSHHQHHISFPSTEELFLPAAITSRYRVGRILGDGNFAVVRECCELGSKRKFALKIIDKSKCQGKEEMIQSEVDILRKVSHENIVRLEEELQCPDFLYLVMELVTGGDLFDAIAAATRYTENEAGLLVRDLAAALEYLHQRNIVHRDVKPENLLVVPGRMPRLKLGDFGLAVQLTEPLYTICGTPTYVAPEILSEHGYGMEVDIWAAGVIAYILLCGFPPFISATNNQEELFEQILAGELRFPSPYWDHVTHNPRHLIAAMVLVEPDARYTAQQVLQHPWVMGYSDDQLTDQSYQYQEMNSYGDYNEMAPEDEQQEMAACVISDINVPPPEEEEQQQYIADIGVHRNDYDIDIQHNDEGTTRHYDYQHNAIDAAATCRLPPIGRPSTGDLGSNASSARRRHHRSKSPPTNYSYNSVSSSSGVDSYSSSNDNNKYVNNDNSDCSNESRRSAGAIVVLEQSTGEDSCINNDGKNNGNGNGQKVDESSVHSNNPRVSNKATRSSKSPVKKTSIDGLPGAASGSGNSRQKRDSINKTSKTNANTSRASGGQSARVTRDN</sequence>
<feature type="compositionally biased region" description="Polar residues" evidence="9">
    <location>
        <begin position="102"/>
        <end position="112"/>
    </location>
</feature>
<evidence type="ECO:0000256" key="4">
    <source>
        <dbReference type="ARBA" id="ARBA00022840"/>
    </source>
</evidence>
<dbReference type="EC" id="2.7.11.1" evidence="2"/>
<accession>A0A2P2I0T5</accession>
<dbReference type="Gene3D" id="3.10.20.230">
    <property type="entry name" value="Doublecortin domain"/>
    <property type="match status" value="2"/>
</dbReference>
<comment type="similarity">
    <text evidence="1">Belongs to the protein kinase superfamily. CAMK Ser/Thr protein kinase family. CaMK subfamily.</text>
</comment>
<dbReference type="SMART" id="SM00220">
    <property type="entry name" value="S_TKc"/>
    <property type="match status" value="1"/>
</dbReference>
<dbReference type="EMBL" id="IACF01001985">
    <property type="protein sequence ID" value="LAB67658.1"/>
    <property type="molecule type" value="mRNA"/>
</dbReference>
<feature type="region of interest" description="Disordered" evidence="9">
    <location>
        <begin position="393"/>
        <end position="423"/>
    </location>
</feature>
<dbReference type="FunFam" id="1.10.510.10:FF:000066">
    <property type="entry name" value="Serine/threonine-protein kinase DCLK1 isoform 2"/>
    <property type="match status" value="1"/>
</dbReference>
<dbReference type="PANTHER" id="PTHR24347">
    <property type="entry name" value="SERINE/THREONINE-PROTEIN KINASE"/>
    <property type="match status" value="1"/>
</dbReference>
<dbReference type="Pfam" id="PF03607">
    <property type="entry name" value="DCX"/>
    <property type="match status" value="2"/>
</dbReference>
<dbReference type="PROSITE" id="PS00108">
    <property type="entry name" value="PROTEIN_KINASE_ST"/>
    <property type="match status" value="1"/>
</dbReference>
<evidence type="ECO:0000256" key="9">
    <source>
        <dbReference type="SAM" id="MobiDB-lite"/>
    </source>
</evidence>
<feature type="region of interest" description="Disordered" evidence="9">
    <location>
        <begin position="793"/>
        <end position="862"/>
    </location>
</feature>
<evidence type="ECO:0000256" key="2">
    <source>
        <dbReference type="ARBA" id="ARBA00012513"/>
    </source>
</evidence>
<dbReference type="Gene3D" id="3.30.200.20">
    <property type="entry name" value="Phosphorylase Kinase, domain 1"/>
    <property type="match status" value="1"/>
</dbReference>
<feature type="domain" description="Doublecortin" evidence="11">
    <location>
        <begin position="143"/>
        <end position="228"/>
    </location>
</feature>
<name>A0A2P2I0T5_9CRUS</name>
<comment type="catalytic activity">
    <reaction evidence="7">
        <text>L-seryl-[protein] + ATP = O-phospho-L-seryl-[protein] + ADP + H(+)</text>
        <dbReference type="Rhea" id="RHEA:17989"/>
        <dbReference type="Rhea" id="RHEA-COMP:9863"/>
        <dbReference type="Rhea" id="RHEA-COMP:11604"/>
        <dbReference type="ChEBI" id="CHEBI:15378"/>
        <dbReference type="ChEBI" id="CHEBI:29999"/>
        <dbReference type="ChEBI" id="CHEBI:30616"/>
        <dbReference type="ChEBI" id="CHEBI:83421"/>
        <dbReference type="ChEBI" id="CHEBI:456216"/>
        <dbReference type="EC" id="2.7.11.1"/>
    </reaction>
</comment>
<keyword evidence="12" id="KW-0808">Transferase</keyword>
<evidence type="ECO:0000256" key="1">
    <source>
        <dbReference type="ARBA" id="ARBA00005354"/>
    </source>
</evidence>
<dbReference type="InterPro" id="IPR011009">
    <property type="entry name" value="Kinase-like_dom_sf"/>
</dbReference>
<dbReference type="PROSITE" id="PS50011">
    <property type="entry name" value="PROTEIN_KINASE_DOM"/>
    <property type="match status" value="1"/>
</dbReference>
<dbReference type="InterPro" id="IPR036572">
    <property type="entry name" value="Doublecortin_dom_sf"/>
</dbReference>
<feature type="domain" description="Protein kinase" evidence="10">
    <location>
        <begin position="441"/>
        <end position="696"/>
    </location>
</feature>
<dbReference type="SUPFAM" id="SSF89837">
    <property type="entry name" value="Doublecortin (DC)"/>
    <property type="match status" value="2"/>
</dbReference>
<organism evidence="12">
    <name type="scientific">Hirondellea gigas</name>
    <dbReference type="NCBI Taxonomy" id="1518452"/>
    <lineage>
        <taxon>Eukaryota</taxon>
        <taxon>Metazoa</taxon>
        <taxon>Ecdysozoa</taxon>
        <taxon>Arthropoda</taxon>
        <taxon>Crustacea</taxon>
        <taxon>Multicrustacea</taxon>
        <taxon>Malacostraca</taxon>
        <taxon>Eumalacostraca</taxon>
        <taxon>Peracarida</taxon>
        <taxon>Amphipoda</taxon>
        <taxon>Amphilochidea</taxon>
        <taxon>Lysianassida</taxon>
        <taxon>Lysianassidira</taxon>
        <taxon>Lysianassoidea</taxon>
        <taxon>Lysianassidae</taxon>
        <taxon>Hirondellea</taxon>
    </lineage>
</organism>
<dbReference type="GO" id="GO:0035556">
    <property type="term" value="P:intracellular signal transduction"/>
    <property type="evidence" value="ECO:0007669"/>
    <property type="project" value="InterPro"/>
</dbReference>
<dbReference type="InterPro" id="IPR000719">
    <property type="entry name" value="Prot_kinase_dom"/>
</dbReference>
<feature type="compositionally biased region" description="Polar residues" evidence="9">
    <location>
        <begin position="901"/>
        <end position="918"/>
    </location>
</feature>
<evidence type="ECO:0000313" key="12">
    <source>
        <dbReference type="EMBL" id="LAB67658.1"/>
    </source>
</evidence>
<feature type="binding site" evidence="8">
    <location>
        <position position="470"/>
    </location>
    <ligand>
        <name>ATP</name>
        <dbReference type="ChEBI" id="CHEBI:30616"/>
    </ligand>
</feature>
<feature type="region of interest" description="Disordered" evidence="9">
    <location>
        <begin position="99"/>
        <end position="125"/>
    </location>
</feature>
<dbReference type="SUPFAM" id="SSF56112">
    <property type="entry name" value="Protein kinase-like (PK-like)"/>
    <property type="match status" value="1"/>
</dbReference>
<feature type="compositionally biased region" description="Low complexity" evidence="9">
    <location>
        <begin position="825"/>
        <end position="856"/>
    </location>
</feature>
<dbReference type="Gene3D" id="1.10.510.10">
    <property type="entry name" value="Transferase(Phosphotransferase) domain 1"/>
    <property type="match status" value="1"/>
</dbReference>
<dbReference type="AlphaFoldDB" id="A0A2P2I0T5"/>
<keyword evidence="12" id="KW-0418">Kinase</keyword>
<dbReference type="GO" id="GO:0004674">
    <property type="term" value="F:protein serine/threonine kinase activity"/>
    <property type="evidence" value="ECO:0007669"/>
    <property type="project" value="UniProtKB-EC"/>
</dbReference>
<feature type="region of interest" description="Disordered" evidence="9">
    <location>
        <begin position="26"/>
        <end position="76"/>
    </location>
</feature>
<feature type="domain" description="Doublecortin" evidence="11">
    <location>
        <begin position="270"/>
        <end position="353"/>
    </location>
</feature>
<evidence type="ECO:0000256" key="7">
    <source>
        <dbReference type="ARBA" id="ARBA00048679"/>
    </source>
</evidence>
<feature type="compositionally biased region" description="Polar residues" evidence="9">
    <location>
        <begin position="946"/>
        <end position="970"/>
    </location>
</feature>
<dbReference type="PROSITE" id="PS00107">
    <property type="entry name" value="PROTEIN_KINASE_ATP"/>
    <property type="match status" value="1"/>
</dbReference>
<comment type="catalytic activity">
    <reaction evidence="6">
        <text>L-threonyl-[protein] + ATP = O-phospho-L-threonyl-[protein] + ADP + H(+)</text>
        <dbReference type="Rhea" id="RHEA:46608"/>
        <dbReference type="Rhea" id="RHEA-COMP:11060"/>
        <dbReference type="Rhea" id="RHEA-COMP:11605"/>
        <dbReference type="ChEBI" id="CHEBI:15378"/>
        <dbReference type="ChEBI" id="CHEBI:30013"/>
        <dbReference type="ChEBI" id="CHEBI:30616"/>
        <dbReference type="ChEBI" id="CHEBI:61977"/>
        <dbReference type="ChEBI" id="CHEBI:456216"/>
        <dbReference type="EC" id="2.7.11.1"/>
    </reaction>
</comment>
<proteinExistence type="evidence at transcript level"/>
<dbReference type="InterPro" id="IPR017441">
    <property type="entry name" value="Protein_kinase_ATP_BS"/>
</dbReference>
<evidence type="ECO:0000256" key="8">
    <source>
        <dbReference type="PROSITE-ProRule" id="PRU10141"/>
    </source>
</evidence>
<dbReference type="GO" id="GO:0005524">
    <property type="term" value="F:ATP binding"/>
    <property type="evidence" value="ECO:0007669"/>
    <property type="project" value="UniProtKB-UniRule"/>
</dbReference>
<dbReference type="Pfam" id="PF00069">
    <property type="entry name" value="Pkinase"/>
    <property type="match status" value="1"/>
</dbReference>
<feature type="region of interest" description="Disordered" evidence="9">
    <location>
        <begin position="877"/>
        <end position="970"/>
    </location>
</feature>
<evidence type="ECO:0000259" key="10">
    <source>
        <dbReference type="PROSITE" id="PS50011"/>
    </source>
</evidence>
<keyword evidence="4 8" id="KW-0067">ATP-binding</keyword>
<reference evidence="12" key="1">
    <citation type="journal article" date="2018" name="Biosci. Biotechnol. Biochem.">
        <title>Polysaccharide hydrolase of the hadal zone amphipods Hirondellea gigas.</title>
        <authorList>
            <person name="Kobayashi H."/>
            <person name="Nagahama T."/>
            <person name="Arai W."/>
            <person name="Sasagawa Y."/>
            <person name="Umeda M."/>
            <person name="Hayashi T."/>
            <person name="Nikaido I."/>
            <person name="Watanabe H."/>
            <person name="Oguri K."/>
            <person name="Kitazato H."/>
            <person name="Fujioka K."/>
            <person name="Kido Y."/>
            <person name="Takami H."/>
        </authorList>
    </citation>
    <scope>NUCLEOTIDE SEQUENCE</scope>
    <source>
        <tissue evidence="12">Whole body</tissue>
    </source>
</reference>
<dbReference type="InterPro" id="IPR008271">
    <property type="entry name" value="Ser/Thr_kinase_AS"/>
</dbReference>
<feature type="compositionally biased region" description="Polar residues" evidence="9">
    <location>
        <begin position="36"/>
        <end position="76"/>
    </location>
</feature>
<evidence type="ECO:0000256" key="6">
    <source>
        <dbReference type="ARBA" id="ARBA00047899"/>
    </source>
</evidence>